<feature type="compositionally biased region" description="Low complexity" evidence="1">
    <location>
        <begin position="195"/>
        <end position="210"/>
    </location>
</feature>
<name>J6F9N3_TRIAS</name>
<dbReference type="VEuPathDB" id="FungiDB:A1Q1_06768"/>
<dbReference type="AlphaFoldDB" id="J6F9N3"/>
<sequence>MRKLFLRLARYVPSPFAPSSSTSTSRTAPPPRPGSNQAPDPTPKPSSGTSTAPPPATGHRAVKRANHPSAFFNHNRAHRLYREHRWHRSLRAQHLLRLPRVLQSASEAHAHSNAASAELRRARSPNSGVGTGALGPLRLVARSKFRLLRLRWEPTATTTAGPQTLRPASAPPLSYLNARHRLRCPSENAHSDSEPSTTSVNPTHTTPTTPAKFNALTTSTLDRLFDALHFAMDERHRPPTVTYAERSPSPEPTPLPAGHPFASSIAVGSRTLVPPSLPPRAASPSPSVLSQRSTRSNRSQRPPSPDHYIRDPHRLVAYVLPFPQPQLNADVPAPPLRFLIYTPPPPPLLQPPEGEKEKTTTKVQRKWQEEVRAAHESKDKVASWRGLKSRVTKGVNWAVHRTTTADLDFLTRIPSDGEKFRRAVKDSKDKKDDTHPKDSAAGLLPNPEGLAPPRSSRSSMDSHVSATDDEADTTSATVKLEEMVLIYPPSMEQSPEQIREEFVNSLLRTKSKAQRDAVIATGLLPVSAALDWALVFVGWVFGGALEVDAVWAASSFRGAKIARSVTKRLSSSVPSGDASSEDSLRLSFVPSARVLPLQAYLGCACAEVNAKRFAWPQHLPSEGEVLETMGWDVAAHHTNWEDEAWERDQVAEDLKRTMDKAAKAWDKWCSAYEKNPEKAMKK</sequence>
<dbReference type="OrthoDB" id="3189033at2759"/>
<feature type="compositionally biased region" description="Low complexity" evidence="1">
    <location>
        <begin position="14"/>
        <end position="27"/>
    </location>
</feature>
<accession>J6F9N3</accession>
<feature type="compositionally biased region" description="Low complexity" evidence="1">
    <location>
        <begin position="107"/>
        <end position="117"/>
    </location>
</feature>
<dbReference type="Proteomes" id="UP000002748">
    <property type="component" value="Unassembled WGS sequence"/>
</dbReference>
<feature type="region of interest" description="Disordered" evidence="1">
    <location>
        <begin position="420"/>
        <end position="474"/>
    </location>
</feature>
<dbReference type="HOGENOM" id="CLU_403420_0_0_1"/>
<feature type="region of interest" description="Disordered" evidence="1">
    <location>
        <begin position="186"/>
        <end position="214"/>
    </location>
</feature>
<dbReference type="EMBL" id="ALBS01000038">
    <property type="protein sequence ID" value="EJT51962.1"/>
    <property type="molecule type" value="Genomic_DNA"/>
</dbReference>
<feature type="region of interest" description="Disordered" evidence="1">
    <location>
        <begin position="107"/>
        <end position="134"/>
    </location>
</feature>
<dbReference type="RefSeq" id="XP_014183292.1">
    <property type="nucleotide sequence ID" value="XM_014327817.1"/>
</dbReference>
<evidence type="ECO:0000313" key="2">
    <source>
        <dbReference type="EMBL" id="EJT51962.1"/>
    </source>
</evidence>
<evidence type="ECO:0000256" key="1">
    <source>
        <dbReference type="SAM" id="MobiDB-lite"/>
    </source>
</evidence>
<evidence type="ECO:0000313" key="3">
    <source>
        <dbReference type="Proteomes" id="UP000002748"/>
    </source>
</evidence>
<organism evidence="2 3">
    <name type="scientific">Trichosporon asahii var. asahii (strain ATCC 90039 / CBS 2479 / JCM 2466 / KCTC 7840 / NBRC 103889/ NCYC 2677 / UAMH 7654)</name>
    <name type="common">Yeast</name>
    <dbReference type="NCBI Taxonomy" id="1186058"/>
    <lineage>
        <taxon>Eukaryota</taxon>
        <taxon>Fungi</taxon>
        <taxon>Dikarya</taxon>
        <taxon>Basidiomycota</taxon>
        <taxon>Agaricomycotina</taxon>
        <taxon>Tremellomycetes</taxon>
        <taxon>Trichosporonales</taxon>
        <taxon>Trichosporonaceae</taxon>
        <taxon>Trichosporon</taxon>
    </lineage>
</organism>
<reference evidence="2 3" key="1">
    <citation type="journal article" date="2012" name="Eukaryot. Cell">
        <title>Draft genome sequence of CBS 2479, the standard type strain of Trichosporon asahii.</title>
        <authorList>
            <person name="Yang R.Y."/>
            <person name="Li H.T."/>
            <person name="Zhu H."/>
            <person name="Zhou G.P."/>
            <person name="Wang M."/>
            <person name="Wang L."/>
        </authorList>
    </citation>
    <scope>NUCLEOTIDE SEQUENCE [LARGE SCALE GENOMIC DNA]</scope>
    <source>
        <strain evidence="3">ATCC 90039 / CBS 2479 / JCM 2466 / KCTC 7840 / NCYC 2677 / UAMH 7654</strain>
    </source>
</reference>
<proteinExistence type="predicted"/>
<feature type="compositionally biased region" description="Low complexity" evidence="1">
    <location>
        <begin position="279"/>
        <end position="301"/>
    </location>
</feature>
<protein>
    <submittedName>
        <fullName evidence="2">Uncharacterized protein</fullName>
    </submittedName>
</protein>
<gene>
    <name evidence="2" type="ORF">A1Q1_06768</name>
</gene>
<feature type="region of interest" description="Disordered" evidence="1">
    <location>
        <begin position="236"/>
        <end position="310"/>
    </location>
</feature>
<dbReference type="GeneID" id="25990280"/>
<comment type="caution">
    <text evidence="2">The sequence shown here is derived from an EMBL/GenBank/DDBJ whole genome shotgun (WGS) entry which is preliminary data.</text>
</comment>
<dbReference type="KEGG" id="tasa:A1Q1_06768"/>
<feature type="compositionally biased region" description="Basic and acidic residues" evidence="1">
    <location>
        <begin position="420"/>
        <end position="438"/>
    </location>
</feature>
<feature type="region of interest" description="Disordered" evidence="1">
    <location>
        <begin position="14"/>
        <end position="61"/>
    </location>
</feature>